<proteinExistence type="predicted"/>
<evidence type="ECO:0000313" key="2">
    <source>
        <dbReference type="Proteomes" id="UP000663848"/>
    </source>
</evidence>
<evidence type="ECO:0000313" key="1">
    <source>
        <dbReference type="EMBL" id="CAF4840084.1"/>
    </source>
</evidence>
<comment type="caution">
    <text evidence="1">The sequence shown here is derived from an EMBL/GenBank/DDBJ whole genome shotgun (WGS) entry which is preliminary data.</text>
</comment>
<dbReference type="Proteomes" id="UP000663848">
    <property type="component" value="Unassembled WGS sequence"/>
</dbReference>
<sequence length="209" mass="24009">MVRKYFNKRVKRDRRNIRRRRAPALNNSSSSAHSITNIAMMATSTTEKKLELSRKRLSRPSNQDSVSHYVTDDDESINLSEYEEDQCNEFLFKIDVVEMMSMHYWHNQDVTIPIEVTESYNNVNLIVGLQILTDLVNHFCCPSCHRIGKISSKVTQRRGLLYHIAFSCECSFETSMCNSSPLHNPASSRMDELNMLACIAANVGGIKRR</sequence>
<feature type="non-terminal residue" evidence="1">
    <location>
        <position position="1"/>
    </location>
</feature>
<accession>A0A821RFF6</accession>
<reference evidence="1" key="1">
    <citation type="submission" date="2021-02" db="EMBL/GenBank/DDBJ databases">
        <authorList>
            <person name="Nowell W R."/>
        </authorList>
    </citation>
    <scope>NUCLEOTIDE SEQUENCE</scope>
</reference>
<name>A0A821RFF6_9BILA</name>
<protein>
    <submittedName>
        <fullName evidence="1">Uncharacterized protein</fullName>
    </submittedName>
</protein>
<organism evidence="1 2">
    <name type="scientific">Rotaria socialis</name>
    <dbReference type="NCBI Taxonomy" id="392032"/>
    <lineage>
        <taxon>Eukaryota</taxon>
        <taxon>Metazoa</taxon>
        <taxon>Spiralia</taxon>
        <taxon>Gnathifera</taxon>
        <taxon>Rotifera</taxon>
        <taxon>Eurotatoria</taxon>
        <taxon>Bdelloidea</taxon>
        <taxon>Philodinida</taxon>
        <taxon>Philodinidae</taxon>
        <taxon>Rotaria</taxon>
    </lineage>
</organism>
<dbReference type="AlphaFoldDB" id="A0A821RFF6"/>
<dbReference type="EMBL" id="CAJOBR010006256">
    <property type="protein sequence ID" value="CAF4840084.1"/>
    <property type="molecule type" value="Genomic_DNA"/>
</dbReference>
<gene>
    <name evidence="1" type="ORF">QYT958_LOCUS26358</name>
</gene>